<keyword evidence="1" id="KW-0378">Hydrolase</keyword>
<accession>A0A800MVE0</accession>
<proteinExistence type="predicted"/>
<name>A0A800MVE0_CYTFI</name>
<protein>
    <submittedName>
        <fullName evidence="1">Phosphohydrolase (MutT/nudix family protein)</fullName>
    </submittedName>
</protein>
<gene>
    <name evidence="1" type="ORF">KIS1582_3016</name>
</gene>
<evidence type="ECO:0000313" key="1">
    <source>
        <dbReference type="EMBL" id="KAF0823198.1"/>
    </source>
</evidence>
<dbReference type="GO" id="GO:0016787">
    <property type="term" value="F:hydrolase activity"/>
    <property type="evidence" value="ECO:0007669"/>
    <property type="project" value="UniProtKB-KW"/>
</dbReference>
<comment type="caution">
    <text evidence="1">The sequence shown here is derived from an EMBL/GenBank/DDBJ whole genome shotgun (WGS) entry which is preliminary data.</text>
</comment>
<evidence type="ECO:0000313" key="2">
    <source>
        <dbReference type="Proteomes" id="UP000465778"/>
    </source>
</evidence>
<reference evidence="1 2" key="1">
    <citation type="journal article" date="2020" name="G3 (Bethesda)">
        <title>Whole Genome Sequencing and Comparative Genomics of Two Nematicidal Bacillus Strains Reveals a Wide Range of Possible Virulence Factors.</title>
        <authorList>
            <person name="Susic N."/>
            <person name="Janezic S."/>
            <person name="Rupnik M."/>
            <person name="Geric Stare B."/>
        </authorList>
    </citation>
    <scope>NUCLEOTIDE SEQUENCE [LARGE SCALE GENOMIC DNA]</scope>
    <source>
        <strain evidence="1 2">I-1582</strain>
    </source>
</reference>
<dbReference type="Proteomes" id="UP000465778">
    <property type="component" value="Unassembled WGS sequence"/>
</dbReference>
<dbReference type="EMBL" id="VDEM01000036">
    <property type="protein sequence ID" value="KAF0823198.1"/>
    <property type="molecule type" value="Genomic_DNA"/>
</dbReference>
<dbReference type="AlphaFoldDB" id="A0A800MVE0"/>
<sequence>MFGILAEAEECFIHCAKALIRSGLWNGESWPAKEALPSAPAMLAAHTNLPNETAEQVAKDLQESYKNRLY</sequence>
<organism evidence="1 2">
    <name type="scientific">Cytobacillus firmus</name>
    <name type="common">Bacillus firmus</name>
    <dbReference type="NCBI Taxonomy" id="1399"/>
    <lineage>
        <taxon>Bacteria</taxon>
        <taxon>Bacillati</taxon>
        <taxon>Bacillota</taxon>
        <taxon>Bacilli</taxon>
        <taxon>Bacillales</taxon>
        <taxon>Bacillaceae</taxon>
        <taxon>Cytobacillus</taxon>
    </lineage>
</organism>